<evidence type="ECO:0000256" key="1">
    <source>
        <dbReference type="SAM" id="Phobius"/>
    </source>
</evidence>
<organism evidence="3">
    <name type="scientific">hydrothermal vent metagenome</name>
    <dbReference type="NCBI Taxonomy" id="652676"/>
    <lineage>
        <taxon>unclassified sequences</taxon>
        <taxon>metagenomes</taxon>
        <taxon>ecological metagenomes</taxon>
    </lineage>
</organism>
<evidence type="ECO:0000259" key="2">
    <source>
        <dbReference type="Pfam" id="PF05226"/>
    </source>
</evidence>
<proteinExistence type="predicted"/>
<keyword evidence="1" id="KW-0472">Membrane</keyword>
<feature type="transmembrane region" description="Helical" evidence="1">
    <location>
        <begin position="483"/>
        <end position="501"/>
    </location>
</feature>
<dbReference type="EMBL" id="UOGE01000003">
    <property type="protein sequence ID" value="VAX16088.1"/>
    <property type="molecule type" value="Genomic_DNA"/>
</dbReference>
<protein>
    <recommendedName>
        <fullName evidence="2">CHASE2 domain-containing protein</fullName>
    </recommendedName>
</protein>
<feature type="transmembrane region" description="Helical" evidence="1">
    <location>
        <begin position="424"/>
        <end position="445"/>
    </location>
</feature>
<dbReference type="Pfam" id="PF05226">
    <property type="entry name" value="CHASE2"/>
    <property type="match status" value="1"/>
</dbReference>
<name>A0A3B1BX76_9ZZZZ</name>
<evidence type="ECO:0000313" key="3">
    <source>
        <dbReference type="EMBL" id="VAX16088.1"/>
    </source>
</evidence>
<dbReference type="InterPro" id="IPR007890">
    <property type="entry name" value="CHASE2"/>
</dbReference>
<gene>
    <name evidence="3" type="ORF">MNBD_NITROSPINAE02-81</name>
</gene>
<reference evidence="3" key="1">
    <citation type="submission" date="2018-06" db="EMBL/GenBank/DDBJ databases">
        <authorList>
            <person name="Zhirakovskaya E."/>
        </authorList>
    </citation>
    <scope>NUCLEOTIDE SEQUENCE</scope>
</reference>
<dbReference type="AlphaFoldDB" id="A0A3B1BX76"/>
<accession>A0A3B1BX76</accession>
<feature type="domain" description="CHASE2" evidence="2">
    <location>
        <begin position="120"/>
        <end position="404"/>
    </location>
</feature>
<keyword evidence="1" id="KW-1133">Transmembrane helix</keyword>
<keyword evidence="1" id="KW-0812">Transmembrane</keyword>
<sequence length="504" mass="57203">MWAKIAGVLIFIWGKIRPSQEKIRSDYNDLLSSSELIISNCEKVLLECKKVISNCNTVLNGSKNNLSRLPGFLFVLRKEFFASLFVASATFLITERGFFEFPEYLTLSMISVGEGRSEPRANNGPIPLKVVLITDLSYESDFNQSSPLDRKKLKEMFEGILERKPRVLAVDLDLSPSGNLTNDQTDLDNLLKNYQKKEGANIVLISPMPVVSPSLLSEKVAWMKEMCDAQITFAYPDVYSHLDVVMKYMEFTPTLGNEAFRLSKLDKTDGDEEGKAKNNYVHSSVCDRLLKRNDDNFLRKNGENRYENLTQKELLNLKVINSKSYSDMRIIHVLDLNRIDWERNISNDDIIFVGGSWGLRDKYITPAIRDIPGAFIHAATFYSNLNPVSDIKPLQGFIVDFIIGMALGIIFLKTYNWYCNKLTIISMLTNFGLPILIMVAMLWLAQISLQFNLWIHPGPMLAGVYVDSQIVGGNSQKVKYGDLVKFICIIVIIWSLVELAIKIQ</sequence>
<feature type="transmembrane region" description="Helical" evidence="1">
    <location>
        <begin position="394"/>
        <end position="412"/>
    </location>
</feature>